<keyword evidence="5" id="KW-0744">Spermatogenesis</keyword>
<feature type="compositionally biased region" description="Polar residues" evidence="16">
    <location>
        <begin position="696"/>
        <end position="714"/>
    </location>
</feature>
<evidence type="ECO:0000256" key="11">
    <source>
        <dbReference type="ARBA" id="ARBA00023242"/>
    </source>
</evidence>
<evidence type="ECO:0000256" key="16">
    <source>
        <dbReference type="SAM" id="MobiDB-lite"/>
    </source>
</evidence>
<evidence type="ECO:0000256" key="12">
    <source>
        <dbReference type="ARBA" id="ARBA00023254"/>
    </source>
</evidence>
<feature type="compositionally biased region" description="Basic and acidic residues" evidence="16">
    <location>
        <begin position="888"/>
        <end position="897"/>
    </location>
</feature>
<dbReference type="InterPro" id="IPR001487">
    <property type="entry name" value="Bromodomain"/>
</dbReference>
<protein>
    <recommendedName>
        <fullName evidence="13">Bromodomain testis-specific protein</fullName>
    </recommendedName>
</protein>
<feature type="domain" description="Bromo" evidence="17">
    <location>
        <begin position="298"/>
        <end position="370"/>
    </location>
</feature>
<feature type="domain" description="NET" evidence="18">
    <location>
        <begin position="517"/>
        <end position="599"/>
    </location>
</feature>
<dbReference type="PANTHER" id="PTHR22880">
    <property type="entry name" value="FALZ-RELATED BROMODOMAIN-CONTAINING PROTEINS"/>
    <property type="match status" value="1"/>
</dbReference>
<dbReference type="InterPro" id="IPR050935">
    <property type="entry name" value="Bromo_chromatin_reader"/>
</dbReference>
<accession>A0A7L0GCQ8</accession>
<dbReference type="GO" id="GO:0007283">
    <property type="term" value="P:spermatogenesis"/>
    <property type="evidence" value="ECO:0007669"/>
    <property type="project" value="UniProtKB-KW"/>
</dbReference>
<keyword evidence="4" id="KW-0156">Chromatin regulator</keyword>
<evidence type="ECO:0000256" key="8">
    <source>
        <dbReference type="ARBA" id="ARBA00023117"/>
    </source>
</evidence>
<dbReference type="FunFam" id="1.20.920.10:FF:000003">
    <property type="entry name" value="Bromodomain-containing protein 2"/>
    <property type="match status" value="1"/>
</dbReference>
<comment type="subcellular location">
    <subcellularLocation>
        <location evidence="1">Nucleus</location>
    </subcellularLocation>
</comment>
<dbReference type="InterPro" id="IPR036427">
    <property type="entry name" value="Bromodomain-like_sf"/>
</dbReference>
<dbReference type="InterPro" id="IPR043508">
    <property type="entry name" value="Bromo_Brdt_I"/>
</dbReference>
<evidence type="ECO:0000259" key="18">
    <source>
        <dbReference type="PROSITE" id="PS51525"/>
    </source>
</evidence>
<dbReference type="InterPro" id="IPR038336">
    <property type="entry name" value="NET_sf"/>
</dbReference>
<feature type="compositionally biased region" description="Basic and acidic residues" evidence="16">
    <location>
        <begin position="908"/>
        <end position="918"/>
    </location>
</feature>
<evidence type="ECO:0000256" key="14">
    <source>
        <dbReference type="ARBA" id="ARBA00044509"/>
    </source>
</evidence>
<evidence type="ECO:0000256" key="6">
    <source>
        <dbReference type="ARBA" id="ARBA00023015"/>
    </source>
</evidence>
<feature type="non-terminal residue" evidence="19">
    <location>
        <position position="968"/>
    </location>
</feature>
<dbReference type="GO" id="GO:0000785">
    <property type="term" value="C:chromatin"/>
    <property type="evidence" value="ECO:0007669"/>
    <property type="project" value="TreeGrafter"/>
</dbReference>
<comment type="caution">
    <text evidence="19">The sequence shown here is derived from an EMBL/GenBank/DDBJ whole genome shotgun (WGS) entry which is preliminary data.</text>
</comment>
<reference evidence="19 20" key="1">
    <citation type="submission" date="2019-09" db="EMBL/GenBank/DDBJ databases">
        <title>Bird 10,000 Genomes (B10K) Project - Family phase.</title>
        <authorList>
            <person name="Zhang G."/>
        </authorList>
    </citation>
    <scope>NUCLEOTIDE SEQUENCE [LARGE SCALE GENOMIC DNA]</scope>
    <source>
        <strain evidence="19">B10K-DU-005-78</strain>
        <tissue evidence="19">Mixed tissue sample</tissue>
    </source>
</reference>
<keyword evidence="8 15" id="KW-0103">Bromodomain</keyword>
<keyword evidence="20" id="KW-1185">Reference proteome</keyword>
<feature type="domain" description="Bromo" evidence="17">
    <location>
        <begin position="43"/>
        <end position="115"/>
    </location>
</feature>
<evidence type="ECO:0000259" key="17">
    <source>
        <dbReference type="PROSITE" id="PS50014"/>
    </source>
</evidence>
<dbReference type="CDD" id="cd05497">
    <property type="entry name" value="Bromo_Brdt_I_like"/>
    <property type="match status" value="1"/>
</dbReference>
<dbReference type="Proteomes" id="UP000555649">
    <property type="component" value="Unassembled WGS sequence"/>
</dbReference>
<dbReference type="FunFam" id="1.20.1270.220:FF:000001">
    <property type="entry name" value="bromodomain-containing protein 2 isoform X1"/>
    <property type="match status" value="1"/>
</dbReference>
<dbReference type="GO" id="GO:0006338">
    <property type="term" value="P:chromatin remodeling"/>
    <property type="evidence" value="ECO:0007669"/>
    <property type="project" value="TreeGrafter"/>
</dbReference>
<dbReference type="SMART" id="SM00297">
    <property type="entry name" value="BROMO"/>
    <property type="match status" value="2"/>
</dbReference>
<evidence type="ECO:0000313" key="20">
    <source>
        <dbReference type="Proteomes" id="UP000555649"/>
    </source>
</evidence>
<evidence type="ECO:0000256" key="7">
    <source>
        <dbReference type="ARBA" id="ARBA00023054"/>
    </source>
</evidence>
<evidence type="ECO:0000256" key="2">
    <source>
        <dbReference type="ARBA" id="ARBA00022737"/>
    </source>
</evidence>
<dbReference type="Pfam" id="PF17105">
    <property type="entry name" value="BRD4_CDT"/>
    <property type="match status" value="1"/>
</dbReference>
<proteinExistence type="inferred from homology"/>
<keyword evidence="2" id="KW-0677">Repeat</keyword>
<keyword evidence="12" id="KW-0469">Meiosis</keyword>
<sequence length="968" mass="109123">MSVPSRRCPIINPPPPEYINNKNSGCQTNQLQYLQRVVMKAMWRHNFSWPFHQPVDAAALNLPDYYSIIKKPMDLGTIKKRLEHNYYMKAAECIEDFKTMFLNCYIYNKPDDDIVFMAQELEKVFMQKIAQMPSEERVVILNKGKQKGKKPEETQQSNPGTSNAQSTAQEQAESSEQPPVMTQELQQVTLAPLSAAQLAALMPAVVPITKAKKGVKRKADTTTPTTSTFIASGESSATLNRRKAVQMCRGENECMTQKKLLKRYLPDSQQSPEILKKIKLSEQLKHCNEILKEMFSKKHAAYAWPFLKPVDVASFSLGENQGITKCPTDLGTIKNKMDNFEYGDIQEFATDVRLMFMSCYKHNSPDHEIVAMARKLQDVFEMHFAKIPDELVASAPLSQPTREMTEAYSSESSNDDSTEEKSSEDSEQERASHFAKLQEQLKAVHQQLQALTRAYLPRLKKKKGKAKKEKSKNKEEAKIKSLVQKKKNLKYKKKSKKKLSLNIQSKKTMQQVLLAHKSEDEDGAKPMNYDEKRQLSLDINKLPGDKLGKVVHIIQSREPSLRNSNPDEIEIDFETLKASTLRELEKYVATCLRKRPRKQQAKKTTKSKEQLNSERRQELEKRLLDVNGQLNPKKENFKCNDCSTAGCSKFFLFSSPAVENNTESSIGPSRLSDSSNSSDSGGSSSSGSSSSDSSDCESVTETYSKQTGARQNCPASVEKPKRTSCNAVLQAQPSSLNNSLQIRGSSERQQPPPNILQRLQPLQNRSLKPSEQNAQSPSGNIKKQCPSMRGSVKAGIAVSSSKMHVSKPMTANTFDTAPCSCIISDAGFKNIDSWVSLCKTMMLPAPIKTSAESFKQFRKAALKRRSGQAQEFKSPLVQARMELQNCPQKKERGREDTGLDAMAATDCEPQKEERKSKQLPEAQQHTLVQDRNLARKMEQDRRRREAMACLIDINLQSDIMASFEEYLE</sequence>
<feature type="region of interest" description="Disordered" evidence="16">
    <location>
        <begin position="763"/>
        <end position="787"/>
    </location>
</feature>
<dbReference type="SUPFAM" id="SSF47370">
    <property type="entry name" value="Bromodomain"/>
    <property type="match status" value="2"/>
</dbReference>
<feature type="compositionally biased region" description="Basic and acidic residues" evidence="16">
    <location>
        <begin position="419"/>
        <end position="432"/>
    </location>
</feature>
<feature type="region of interest" description="Disordered" evidence="16">
    <location>
        <begin position="594"/>
        <end position="616"/>
    </location>
</feature>
<name>A0A7L0GCQ8_HERCA</name>
<evidence type="ECO:0000256" key="15">
    <source>
        <dbReference type="PROSITE-ProRule" id="PRU00035"/>
    </source>
</evidence>
<evidence type="ECO:0000256" key="9">
    <source>
        <dbReference type="ARBA" id="ARBA00023159"/>
    </source>
</evidence>
<dbReference type="GO" id="GO:0005634">
    <property type="term" value="C:nucleus"/>
    <property type="evidence" value="ECO:0007669"/>
    <property type="project" value="UniProtKB-SubCell"/>
</dbReference>
<feature type="region of interest" description="Disordered" evidence="16">
    <location>
        <begin position="395"/>
        <end position="434"/>
    </location>
</feature>
<keyword evidence="3" id="KW-0221">Differentiation</keyword>
<feature type="compositionally biased region" description="Basic and acidic residues" evidence="16">
    <location>
        <begin position="606"/>
        <end position="616"/>
    </location>
</feature>
<keyword evidence="10" id="KW-0804">Transcription</keyword>
<keyword evidence="11" id="KW-0539">Nucleus</keyword>
<feature type="compositionally biased region" description="Basic residues" evidence="16">
    <location>
        <begin position="458"/>
        <end position="471"/>
    </location>
</feature>
<evidence type="ECO:0000256" key="1">
    <source>
        <dbReference type="ARBA" id="ARBA00004123"/>
    </source>
</evidence>
<dbReference type="InterPro" id="IPR027353">
    <property type="entry name" value="NET_dom"/>
</dbReference>
<comment type="similarity">
    <text evidence="14">Belongs to the BET family.</text>
</comment>
<evidence type="ECO:0000256" key="10">
    <source>
        <dbReference type="ARBA" id="ARBA00023163"/>
    </source>
</evidence>
<dbReference type="InterPro" id="IPR031354">
    <property type="entry name" value="BRD4_CDT"/>
</dbReference>
<feature type="compositionally biased region" description="Low complexity" evidence="16">
    <location>
        <begin position="672"/>
        <end position="693"/>
    </location>
</feature>
<dbReference type="GO" id="GO:0051321">
    <property type="term" value="P:meiotic cell cycle"/>
    <property type="evidence" value="ECO:0007669"/>
    <property type="project" value="UniProtKB-KW"/>
</dbReference>
<evidence type="ECO:0000256" key="13">
    <source>
        <dbReference type="ARBA" id="ARBA00040033"/>
    </source>
</evidence>
<dbReference type="PRINTS" id="PR00503">
    <property type="entry name" value="BROMODOMAIN"/>
</dbReference>
<dbReference type="EMBL" id="VXAJ01000083">
    <property type="protein sequence ID" value="NXK04710.1"/>
    <property type="molecule type" value="Genomic_DNA"/>
</dbReference>
<feature type="region of interest" description="Disordered" evidence="16">
    <location>
        <begin position="143"/>
        <end position="181"/>
    </location>
</feature>
<dbReference type="InterPro" id="IPR018359">
    <property type="entry name" value="Bromodomain_CS"/>
</dbReference>
<feature type="region of interest" description="Disordered" evidence="16">
    <location>
        <begin position="659"/>
        <end position="721"/>
    </location>
</feature>
<evidence type="ECO:0000313" key="19">
    <source>
        <dbReference type="EMBL" id="NXK04710.1"/>
    </source>
</evidence>
<feature type="non-terminal residue" evidence="19">
    <location>
        <position position="1"/>
    </location>
</feature>
<dbReference type="Gene3D" id="1.20.1270.220">
    <property type="match status" value="1"/>
</dbReference>
<keyword evidence="9" id="KW-0010">Activator</keyword>
<evidence type="ECO:0000256" key="4">
    <source>
        <dbReference type="ARBA" id="ARBA00022853"/>
    </source>
</evidence>
<dbReference type="Gene3D" id="1.20.920.10">
    <property type="entry name" value="Bromodomain-like"/>
    <property type="match status" value="2"/>
</dbReference>
<dbReference type="GO" id="GO:0006355">
    <property type="term" value="P:regulation of DNA-templated transcription"/>
    <property type="evidence" value="ECO:0007669"/>
    <property type="project" value="TreeGrafter"/>
</dbReference>
<dbReference type="AlphaFoldDB" id="A0A7L0GCQ8"/>
<dbReference type="PROSITE" id="PS51525">
    <property type="entry name" value="NET"/>
    <property type="match status" value="1"/>
</dbReference>
<dbReference type="FunFam" id="1.20.920.10:FF:000002">
    <property type="entry name" value="Bromodomain-containing protein 4"/>
    <property type="match status" value="1"/>
</dbReference>
<dbReference type="PANTHER" id="PTHR22880:SF175">
    <property type="entry name" value="BROMODOMAIN TESTIS-SPECIFIC PROTEIN"/>
    <property type="match status" value="1"/>
</dbReference>
<evidence type="ECO:0000256" key="5">
    <source>
        <dbReference type="ARBA" id="ARBA00022871"/>
    </source>
</evidence>
<dbReference type="Pfam" id="PF17035">
    <property type="entry name" value="BET"/>
    <property type="match status" value="1"/>
</dbReference>
<dbReference type="GO" id="GO:0030154">
    <property type="term" value="P:cell differentiation"/>
    <property type="evidence" value="ECO:0007669"/>
    <property type="project" value="UniProtKB-KW"/>
</dbReference>
<feature type="compositionally biased region" description="Polar residues" evidence="16">
    <location>
        <begin position="154"/>
        <end position="177"/>
    </location>
</feature>
<feature type="compositionally biased region" description="Polar residues" evidence="16">
    <location>
        <begin position="763"/>
        <end position="781"/>
    </location>
</feature>
<organism evidence="19 20">
    <name type="scientific">Herpetotheres cachinnans</name>
    <name type="common">Laughing falcon</name>
    <name type="synonym">Falco cachinnans</name>
    <dbReference type="NCBI Taxonomy" id="56343"/>
    <lineage>
        <taxon>Eukaryota</taxon>
        <taxon>Metazoa</taxon>
        <taxon>Chordata</taxon>
        <taxon>Craniata</taxon>
        <taxon>Vertebrata</taxon>
        <taxon>Euteleostomi</taxon>
        <taxon>Archelosauria</taxon>
        <taxon>Archosauria</taxon>
        <taxon>Dinosauria</taxon>
        <taxon>Saurischia</taxon>
        <taxon>Theropoda</taxon>
        <taxon>Coelurosauria</taxon>
        <taxon>Aves</taxon>
        <taxon>Neognathae</taxon>
        <taxon>Neoaves</taxon>
        <taxon>Telluraves</taxon>
        <taxon>Australaves</taxon>
        <taxon>Falconiformes</taxon>
        <taxon>Falconidae</taxon>
        <taxon>Herpetotheres</taxon>
    </lineage>
</organism>
<dbReference type="PROSITE" id="PS50014">
    <property type="entry name" value="BROMODOMAIN_2"/>
    <property type="match status" value="2"/>
</dbReference>
<dbReference type="Pfam" id="PF00439">
    <property type="entry name" value="Bromodomain"/>
    <property type="match status" value="2"/>
</dbReference>
<keyword evidence="7" id="KW-0175">Coiled coil</keyword>
<evidence type="ECO:0000256" key="3">
    <source>
        <dbReference type="ARBA" id="ARBA00022782"/>
    </source>
</evidence>
<feature type="compositionally biased region" description="Basic residues" evidence="16">
    <location>
        <begin position="594"/>
        <end position="605"/>
    </location>
</feature>
<keyword evidence="6" id="KW-0805">Transcription regulation</keyword>
<feature type="region of interest" description="Disordered" evidence="16">
    <location>
        <begin position="455"/>
        <end position="477"/>
    </location>
</feature>
<gene>
    <name evidence="19" type="primary">Brdt</name>
    <name evidence="19" type="ORF">HERCAC_R06412</name>
</gene>
<dbReference type="PROSITE" id="PS00633">
    <property type="entry name" value="BROMODOMAIN_1"/>
    <property type="match status" value="1"/>
</dbReference>
<feature type="region of interest" description="Disordered" evidence="16">
    <location>
        <begin position="885"/>
        <end position="936"/>
    </location>
</feature>